<feature type="region of interest" description="Disordered" evidence="14">
    <location>
        <begin position="420"/>
        <end position="463"/>
    </location>
</feature>
<dbReference type="PROSITE" id="PS50880">
    <property type="entry name" value="TOPRIM"/>
    <property type="match status" value="1"/>
</dbReference>
<keyword evidence="2 13" id="KW-0240">DNA-directed RNA polymerase</keyword>
<proteinExistence type="inferred from homology"/>
<dbReference type="InterPro" id="IPR037068">
    <property type="entry name" value="DNA_primase_core_N_sf"/>
</dbReference>
<dbReference type="GO" id="GO:1990077">
    <property type="term" value="C:primosome complex"/>
    <property type="evidence" value="ECO:0007669"/>
    <property type="project" value="UniProtKB-KW"/>
</dbReference>
<keyword evidence="11 13" id="KW-0238">DNA-binding</keyword>
<dbReference type="FunFam" id="3.90.580.10:FF:000001">
    <property type="entry name" value="DNA primase"/>
    <property type="match status" value="1"/>
</dbReference>
<evidence type="ECO:0000313" key="17">
    <source>
        <dbReference type="Proteomes" id="UP000325255"/>
    </source>
</evidence>
<dbReference type="PANTHER" id="PTHR30313:SF2">
    <property type="entry name" value="DNA PRIMASE"/>
    <property type="match status" value="1"/>
</dbReference>
<evidence type="ECO:0000256" key="1">
    <source>
        <dbReference type="ARBA" id="ARBA00001947"/>
    </source>
</evidence>
<dbReference type="RefSeq" id="WP_150043495.1">
    <property type="nucleotide sequence ID" value="NZ_OW485601.1"/>
</dbReference>
<keyword evidence="10" id="KW-0460">Magnesium</keyword>
<dbReference type="Proteomes" id="UP000325255">
    <property type="component" value="Unassembled WGS sequence"/>
</dbReference>
<dbReference type="InterPro" id="IPR036977">
    <property type="entry name" value="DNA_primase_Znf_CHC2"/>
</dbReference>
<dbReference type="Gene3D" id="3.90.580.10">
    <property type="entry name" value="Zinc finger, CHC2-type domain"/>
    <property type="match status" value="1"/>
</dbReference>
<feature type="compositionally biased region" description="Gly residues" evidence="14">
    <location>
        <begin position="422"/>
        <end position="432"/>
    </location>
</feature>
<dbReference type="GO" id="GO:0005737">
    <property type="term" value="C:cytoplasm"/>
    <property type="evidence" value="ECO:0007669"/>
    <property type="project" value="TreeGrafter"/>
</dbReference>
<comment type="subunit">
    <text evidence="13">Monomer. Interacts with DnaB.</text>
</comment>
<dbReference type="CDD" id="cd03364">
    <property type="entry name" value="TOPRIM_DnaG_primases"/>
    <property type="match status" value="1"/>
</dbReference>
<comment type="catalytic activity">
    <reaction evidence="13">
        <text>ssDNA + n NTP = ssDNA/pppN(pN)n-1 hybrid + (n-1) diphosphate.</text>
        <dbReference type="EC" id="2.7.7.101"/>
    </reaction>
</comment>
<comment type="cofactor">
    <cofactor evidence="1">
        <name>Zn(2+)</name>
        <dbReference type="ChEBI" id="CHEBI:29105"/>
    </cofactor>
</comment>
<dbReference type="InterPro" id="IPR006295">
    <property type="entry name" value="DNA_primase_DnaG"/>
</dbReference>
<evidence type="ECO:0000256" key="3">
    <source>
        <dbReference type="ARBA" id="ARBA00022515"/>
    </source>
</evidence>
<dbReference type="SUPFAM" id="SSF57783">
    <property type="entry name" value="Zinc beta-ribbon"/>
    <property type="match status" value="1"/>
</dbReference>
<dbReference type="GO" id="GO:0006269">
    <property type="term" value="P:DNA replication, synthesis of primer"/>
    <property type="evidence" value="ECO:0007669"/>
    <property type="project" value="UniProtKB-UniRule"/>
</dbReference>
<evidence type="ECO:0000259" key="15">
    <source>
        <dbReference type="PROSITE" id="PS50880"/>
    </source>
</evidence>
<dbReference type="Gene3D" id="3.90.980.10">
    <property type="entry name" value="DNA primase, catalytic core, N-terminal domain"/>
    <property type="match status" value="1"/>
</dbReference>
<evidence type="ECO:0000256" key="13">
    <source>
        <dbReference type="HAMAP-Rule" id="MF_00974"/>
    </source>
</evidence>
<dbReference type="NCBIfam" id="TIGR01391">
    <property type="entry name" value="dnaG"/>
    <property type="match status" value="1"/>
</dbReference>
<dbReference type="InterPro" id="IPR006171">
    <property type="entry name" value="TOPRIM_dom"/>
</dbReference>
<dbReference type="GO" id="GO:0000428">
    <property type="term" value="C:DNA-directed RNA polymerase complex"/>
    <property type="evidence" value="ECO:0007669"/>
    <property type="project" value="UniProtKB-KW"/>
</dbReference>
<dbReference type="GO" id="GO:0003899">
    <property type="term" value="F:DNA-directed RNA polymerase activity"/>
    <property type="evidence" value="ECO:0007669"/>
    <property type="project" value="UniProtKB-UniRule"/>
</dbReference>
<keyword evidence="4 13" id="KW-0808">Transferase</keyword>
<dbReference type="Gene3D" id="3.40.1360.10">
    <property type="match status" value="1"/>
</dbReference>
<evidence type="ECO:0000256" key="5">
    <source>
        <dbReference type="ARBA" id="ARBA00022695"/>
    </source>
</evidence>
<keyword evidence="7" id="KW-0479">Metal-binding</keyword>
<dbReference type="OrthoDB" id="9803773at2"/>
<keyword evidence="12 13" id="KW-0804">Transcription</keyword>
<dbReference type="InterPro" id="IPR050219">
    <property type="entry name" value="DnaG_primase"/>
</dbReference>
<dbReference type="InterPro" id="IPR002694">
    <property type="entry name" value="Znf_CHC2"/>
</dbReference>
<dbReference type="EC" id="2.7.7.101" evidence="13"/>
<feature type="compositionally biased region" description="Gly residues" evidence="14">
    <location>
        <begin position="440"/>
        <end position="449"/>
    </location>
</feature>
<dbReference type="GO" id="GO:0008270">
    <property type="term" value="F:zinc ion binding"/>
    <property type="evidence" value="ECO:0007669"/>
    <property type="project" value="UniProtKB-KW"/>
</dbReference>
<comment type="function">
    <text evidence="13">RNA polymerase that catalyzes the synthesis of short RNA molecules used as primers for DNA polymerase during DNA replication.</text>
</comment>
<evidence type="ECO:0000256" key="14">
    <source>
        <dbReference type="SAM" id="MobiDB-lite"/>
    </source>
</evidence>
<dbReference type="InterPro" id="IPR013264">
    <property type="entry name" value="DNAG_N"/>
</dbReference>
<evidence type="ECO:0000256" key="11">
    <source>
        <dbReference type="ARBA" id="ARBA00023125"/>
    </source>
</evidence>
<keyword evidence="6 13" id="KW-0235">DNA replication</keyword>
<comment type="caution">
    <text evidence="16">The sequence shown here is derived from an EMBL/GenBank/DDBJ whole genome shotgun (WGS) entry which is preliminary data.</text>
</comment>
<reference evidence="16 17" key="1">
    <citation type="submission" date="2019-09" db="EMBL/GenBank/DDBJ databases">
        <title>Genome sequence of Rhodovastum atsumiense, a diverse member of the Acetobacteraceae family of non-sulfur purple photosynthetic bacteria.</title>
        <authorList>
            <person name="Meyer T."/>
            <person name="Kyndt J."/>
        </authorList>
    </citation>
    <scope>NUCLEOTIDE SEQUENCE [LARGE SCALE GENOMIC DNA]</scope>
    <source>
        <strain evidence="16 17">DSM 21279</strain>
    </source>
</reference>
<evidence type="ECO:0000256" key="9">
    <source>
        <dbReference type="ARBA" id="ARBA00022833"/>
    </source>
</evidence>
<evidence type="ECO:0000313" key="16">
    <source>
        <dbReference type="EMBL" id="KAA5609545.1"/>
    </source>
</evidence>
<dbReference type="HAMAP" id="MF_00974">
    <property type="entry name" value="DNA_primase_DnaG"/>
    <property type="match status" value="1"/>
</dbReference>
<evidence type="ECO:0000256" key="7">
    <source>
        <dbReference type="ARBA" id="ARBA00022723"/>
    </source>
</evidence>
<evidence type="ECO:0000256" key="6">
    <source>
        <dbReference type="ARBA" id="ARBA00022705"/>
    </source>
</evidence>
<feature type="domain" description="Toprim" evidence="15">
    <location>
        <begin position="254"/>
        <end position="336"/>
    </location>
</feature>
<dbReference type="AlphaFoldDB" id="A0A5M6IPY7"/>
<organism evidence="16 17">
    <name type="scientific">Rhodovastum atsumiense</name>
    <dbReference type="NCBI Taxonomy" id="504468"/>
    <lineage>
        <taxon>Bacteria</taxon>
        <taxon>Pseudomonadati</taxon>
        <taxon>Pseudomonadota</taxon>
        <taxon>Alphaproteobacteria</taxon>
        <taxon>Acetobacterales</taxon>
        <taxon>Acetobacteraceae</taxon>
        <taxon>Rhodovastum</taxon>
    </lineage>
</organism>
<dbReference type="PANTHER" id="PTHR30313">
    <property type="entry name" value="DNA PRIMASE"/>
    <property type="match status" value="1"/>
</dbReference>
<keyword evidence="8" id="KW-0863">Zinc-finger</keyword>
<accession>A0A5M6IPY7</accession>
<evidence type="ECO:0000256" key="12">
    <source>
        <dbReference type="ARBA" id="ARBA00023163"/>
    </source>
</evidence>
<dbReference type="Pfam" id="PF08275">
    <property type="entry name" value="DNAG_N"/>
    <property type="match status" value="1"/>
</dbReference>
<sequence>MALPPAFLDELRARTPLPAVIGRRVKLARAGRQWKGCCPFHGEKTPSFYVYDDHYHCFGCGEHGDAISFVMRSQGVSFTEAVEQLAAEAGLEVPKPSPAVAAAERRRLDLYAVLEAATQAFQRRLFLPEGARALAYLRNRGLTDATIRGFGLGWAGEGRGALAAELAREGIEPAQLIEAGLMKPAESGRPAADMFFNRVMFPIRDRRGRTISFGGRILGDGQPKYVNGPETAVFAKRRTLFGLDLAREAAHGGASVVAVEGYMDVIALHQAGFGGAVAPLGTALTEEQLAELWRLSPVPVLCFDGDAAGARAAGRAAELALPHLTAERSLKLATLPPPEDPDTLVRRPDGVAAFQAVLDAARPLSEALFDLLRESLGDATPEQRAAFSRRLEEVADQIPDRALGWEYRAAFRARFRERYRGGRPGGRPGARGDGARSVGGRPGRIGGGDSRPAVTAPPPAPPGADAIAAEQARILVAILLRHPVLLQEVEERFGSLVLPESLARLRSAMLEWFVGSEHLDSAELMTHLTAVGLAAEAAQALSALPIPLPECASPRAMPAEAEAGWWHIFGLMHRSRLDEEVALAQRDFAVRMDAATQRRLISLRAAQEALNRGEQGLETDR</sequence>
<keyword evidence="17" id="KW-1185">Reference proteome</keyword>
<keyword evidence="3 13" id="KW-0639">Primosome</keyword>
<dbReference type="SMART" id="SM00400">
    <property type="entry name" value="ZnF_CHCC"/>
    <property type="match status" value="1"/>
</dbReference>
<name>A0A5M6IPY7_9PROT</name>
<dbReference type="GO" id="GO:0003677">
    <property type="term" value="F:DNA binding"/>
    <property type="evidence" value="ECO:0007669"/>
    <property type="project" value="UniProtKB-KW"/>
</dbReference>
<keyword evidence="9" id="KW-0862">Zinc</keyword>
<evidence type="ECO:0000256" key="8">
    <source>
        <dbReference type="ARBA" id="ARBA00022771"/>
    </source>
</evidence>
<evidence type="ECO:0000256" key="2">
    <source>
        <dbReference type="ARBA" id="ARBA00022478"/>
    </source>
</evidence>
<dbReference type="Pfam" id="PF01807">
    <property type="entry name" value="Zn_ribbon_DnaG"/>
    <property type="match status" value="1"/>
</dbReference>
<protein>
    <recommendedName>
        <fullName evidence="13">DNA primase</fullName>
        <ecNumber evidence="13">2.7.7.101</ecNumber>
    </recommendedName>
</protein>
<dbReference type="EMBL" id="VWPK01000048">
    <property type="protein sequence ID" value="KAA5609545.1"/>
    <property type="molecule type" value="Genomic_DNA"/>
</dbReference>
<keyword evidence="5 13" id="KW-0548">Nucleotidyltransferase</keyword>
<dbReference type="Pfam" id="PF13662">
    <property type="entry name" value="Toprim_4"/>
    <property type="match status" value="1"/>
</dbReference>
<dbReference type="SUPFAM" id="SSF56731">
    <property type="entry name" value="DNA primase core"/>
    <property type="match status" value="1"/>
</dbReference>
<evidence type="ECO:0000256" key="10">
    <source>
        <dbReference type="ARBA" id="ARBA00022842"/>
    </source>
</evidence>
<dbReference type="FunFam" id="3.40.1360.10:FF:000002">
    <property type="entry name" value="DNA primase"/>
    <property type="match status" value="1"/>
</dbReference>
<gene>
    <name evidence="13" type="primary">dnaG</name>
    <name evidence="16" type="ORF">F1189_23720</name>
</gene>
<comment type="caution">
    <text evidence="13">Lacks conserved residue(s) required for the propagation of feature annotation.</text>
</comment>
<dbReference type="SMART" id="SM00493">
    <property type="entry name" value="TOPRIM"/>
    <property type="match status" value="1"/>
</dbReference>
<comment type="similarity">
    <text evidence="13">Belongs to the DnaG primase family.</text>
</comment>
<evidence type="ECO:0000256" key="4">
    <source>
        <dbReference type="ARBA" id="ARBA00022679"/>
    </source>
</evidence>
<dbReference type="InterPro" id="IPR034151">
    <property type="entry name" value="TOPRIM_DnaG_bac"/>
</dbReference>
<dbReference type="InterPro" id="IPR030846">
    <property type="entry name" value="DnaG_bac"/>
</dbReference>